<dbReference type="AlphaFoldDB" id="A0A2P2PN66"/>
<feature type="transmembrane region" description="Helical" evidence="1">
    <location>
        <begin position="40"/>
        <end position="58"/>
    </location>
</feature>
<dbReference type="PROSITE" id="PS51257">
    <property type="entry name" value="PROKAR_LIPOPROTEIN"/>
    <property type="match status" value="1"/>
</dbReference>
<reference evidence="2" key="1">
    <citation type="submission" date="2018-02" db="EMBL/GenBank/DDBJ databases">
        <title>Rhizophora mucronata_Transcriptome.</title>
        <authorList>
            <person name="Meera S.P."/>
            <person name="Sreeshan A."/>
            <person name="Augustine A."/>
        </authorList>
    </citation>
    <scope>NUCLEOTIDE SEQUENCE</scope>
    <source>
        <tissue evidence="2">Leaf</tissue>
    </source>
</reference>
<evidence type="ECO:0000313" key="2">
    <source>
        <dbReference type="EMBL" id="MBX56148.1"/>
    </source>
</evidence>
<feature type="transmembrane region" description="Helical" evidence="1">
    <location>
        <begin position="6"/>
        <end position="28"/>
    </location>
</feature>
<dbReference type="EMBL" id="GGEC01075664">
    <property type="protein sequence ID" value="MBX56148.1"/>
    <property type="molecule type" value="Transcribed_RNA"/>
</dbReference>
<protein>
    <submittedName>
        <fullName evidence="2">Uncharacterized protein</fullName>
    </submittedName>
</protein>
<organism evidence="2">
    <name type="scientific">Rhizophora mucronata</name>
    <name type="common">Asiatic mangrove</name>
    <dbReference type="NCBI Taxonomy" id="61149"/>
    <lineage>
        <taxon>Eukaryota</taxon>
        <taxon>Viridiplantae</taxon>
        <taxon>Streptophyta</taxon>
        <taxon>Embryophyta</taxon>
        <taxon>Tracheophyta</taxon>
        <taxon>Spermatophyta</taxon>
        <taxon>Magnoliopsida</taxon>
        <taxon>eudicotyledons</taxon>
        <taxon>Gunneridae</taxon>
        <taxon>Pentapetalae</taxon>
        <taxon>rosids</taxon>
        <taxon>fabids</taxon>
        <taxon>Malpighiales</taxon>
        <taxon>Rhizophoraceae</taxon>
        <taxon>Rhizophora</taxon>
    </lineage>
</organism>
<evidence type="ECO:0000256" key="1">
    <source>
        <dbReference type="SAM" id="Phobius"/>
    </source>
</evidence>
<sequence>MSSKEYFFVSSLLLVVSFISCFNVLLKFSAQCSDRLEEKLPFVIHGSCWRYLLFYFFVSSF</sequence>
<keyword evidence="1" id="KW-0812">Transmembrane</keyword>
<name>A0A2P2PN66_RHIMU</name>
<keyword evidence="1" id="KW-0472">Membrane</keyword>
<accession>A0A2P2PN66</accession>
<proteinExistence type="predicted"/>
<keyword evidence="1" id="KW-1133">Transmembrane helix</keyword>